<reference evidence="2 3" key="1">
    <citation type="journal article" date="2016" name="Genome Biol. Evol.">
        <title>Draft genome sequence of an aflatoxigenic Aspergillus species, A. bombycis.</title>
        <authorList>
            <person name="Moore G.G."/>
            <person name="Mack B.M."/>
            <person name="Beltz S.B."/>
            <person name="Gilbert M.K."/>
        </authorList>
    </citation>
    <scope>NUCLEOTIDE SEQUENCE [LARGE SCALE GENOMIC DNA]</scope>
    <source>
        <strain evidence="3">NRRL 26010</strain>
    </source>
</reference>
<organism evidence="2 3">
    <name type="scientific">Aspergillus bombycis</name>
    <dbReference type="NCBI Taxonomy" id="109264"/>
    <lineage>
        <taxon>Eukaryota</taxon>
        <taxon>Fungi</taxon>
        <taxon>Dikarya</taxon>
        <taxon>Ascomycota</taxon>
        <taxon>Pezizomycotina</taxon>
        <taxon>Eurotiomycetes</taxon>
        <taxon>Eurotiomycetidae</taxon>
        <taxon>Eurotiales</taxon>
        <taxon>Aspergillaceae</taxon>
        <taxon>Aspergillus</taxon>
    </lineage>
</organism>
<dbReference type="SUPFAM" id="SSF54637">
    <property type="entry name" value="Thioesterase/thiol ester dehydrase-isomerase"/>
    <property type="match status" value="1"/>
</dbReference>
<dbReference type="AlphaFoldDB" id="A0A1F8A537"/>
<evidence type="ECO:0000313" key="2">
    <source>
        <dbReference type="EMBL" id="OGM46852.1"/>
    </source>
</evidence>
<proteinExistence type="inferred from homology"/>
<dbReference type="GeneID" id="34448373"/>
<dbReference type="GO" id="GO:0019441">
    <property type="term" value="P:L-tryptophan catabolic process to kynurenine"/>
    <property type="evidence" value="ECO:0007669"/>
    <property type="project" value="InterPro"/>
</dbReference>
<name>A0A1F8A537_9EURO</name>
<comment type="caution">
    <text evidence="2">The sequence shown here is derived from an EMBL/GenBank/DDBJ whole genome shotgun (WGS) entry which is preliminary data.</text>
</comment>
<evidence type="ECO:0000313" key="3">
    <source>
        <dbReference type="Proteomes" id="UP000179179"/>
    </source>
</evidence>
<dbReference type="InterPro" id="IPR037175">
    <property type="entry name" value="KFase_sf"/>
</dbReference>
<comment type="similarity">
    <text evidence="1">Belongs to the Cyclase 1 superfamily.</text>
</comment>
<dbReference type="PANTHER" id="PTHR34861">
    <property type="match status" value="1"/>
</dbReference>
<dbReference type="InterPro" id="IPR007325">
    <property type="entry name" value="KFase/CYL"/>
</dbReference>
<dbReference type="PANTHER" id="PTHR34861:SF9">
    <property type="entry name" value="CYCLASE"/>
    <property type="match status" value="1"/>
</dbReference>
<dbReference type="Pfam" id="PF13279">
    <property type="entry name" value="4HBT_2"/>
    <property type="match status" value="1"/>
</dbReference>
<keyword evidence="3" id="KW-1185">Reference proteome</keyword>
<dbReference type="Proteomes" id="UP000179179">
    <property type="component" value="Unassembled WGS sequence"/>
</dbReference>
<dbReference type="GO" id="GO:0004061">
    <property type="term" value="F:arylformamidase activity"/>
    <property type="evidence" value="ECO:0007669"/>
    <property type="project" value="InterPro"/>
</dbReference>
<dbReference type="SUPFAM" id="SSF102198">
    <property type="entry name" value="Putative cyclase"/>
    <property type="match status" value="1"/>
</dbReference>
<dbReference type="OrthoDB" id="5396at2759"/>
<dbReference type="Gene3D" id="3.50.30.50">
    <property type="entry name" value="Putative cyclase"/>
    <property type="match status" value="1"/>
</dbReference>
<protein>
    <submittedName>
        <fullName evidence="2">Uncharacterized protein</fullName>
    </submittedName>
</protein>
<dbReference type="EMBL" id="LYCR01000028">
    <property type="protein sequence ID" value="OGM46852.1"/>
    <property type="molecule type" value="Genomic_DNA"/>
</dbReference>
<sequence>MTTGIDHLPEKYDDLPNTRQYWPAAAGSPEEGLGMLRILTPEIVADAARTQIQTGLRVCLNWDLEQLDTPVCPGRPINSPAGFRRKPFEHRIKWVAPGIAFDDEYHFNPQQSSQWDGLRHHSAPAPTLEDQARRVFYGGTTAEEIQDSNSSRIGIGYWAKKGIAGRGVLIDYLSWAEKKGITVNGLSQHVVPLDDVLAIARECNIEFQRGDIFFLRVGLTKTWYSMSDAQKQEYSQQTVPKHAGLEQSENVLRFMWDNHFAAVASDAVSFEVFPALKPEFDLHHHMLAGWGLPIGEMFDLEELAETCKQLGRWTFFISSSPLNCARGVSSPPNLSIRADTIRDLLPGASSIMTWKTIALILAVINLKNLPFVWHSNSTYFSDLDISRTALVTRLYTPGLRVVSKELDVELGDAARREGKKPPAHKNMYVALGSVFCSFKREIKPFELYEIETKVIAWDQKWMYVLSFFLRPAKAGGKRSLFATAVSKYVVKKGRLTVPPERVLRASGFLPQRPEGDVLVADSSVEGSGVGTPAGEGITATAGVDGALVREVLKVSEGDIPETKLEEEKKANSESWSMVEWTWEMIEEERRRGLEVVAGYINMDTKLHDEWER</sequence>
<dbReference type="RefSeq" id="XP_022390569.1">
    <property type="nucleotide sequence ID" value="XM_022532112.1"/>
</dbReference>
<evidence type="ECO:0000256" key="1">
    <source>
        <dbReference type="ARBA" id="ARBA00007865"/>
    </source>
</evidence>
<gene>
    <name evidence="2" type="ORF">ABOM_004983</name>
</gene>
<dbReference type="Pfam" id="PF04199">
    <property type="entry name" value="Cyclase"/>
    <property type="match status" value="1"/>
</dbReference>
<dbReference type="InterPro" id="IPR029069">
    <property type="entry name" value="HotDog_dom_sf"/>
</dbReference>
<accession>A0A1F8A537</accession>